<dbReference type="InterPro" id="IPR041705">
    <property type="entry name" value="PIN_Sll0205"/>
</dbReference>
<dbReference type="PANTHER" id="PTHR36173:SF2">
    <property type="entry name" value="RIBONUCLEASE VAPC16"/>
    <property type="match status" value="1"/>
</dbReference>
<comment type="caution">
    <text evidence="2">The sequence shown here is derived from an EMBL/GenBank/DDBJ whole genome shotgun (WGS) entry which is preliminary data.</text>
</comment>
<dbReference type="Gene3D" id="3.40.50.1010">
    <property type="entry name" value="5'-nuclease"/>
    <property type="match status" value="1"/>
</dbReference>
<name>A0A7X0EB03_9PROT</name>
<feature type="domain" description="PIN" evidence="1">
    <location>
        <begin position="4"/>
        <end position="120"/>
    </location>
</feature>
<proteinExistence type="predicted"/>
<dbReference type="AlphaFoldDB" id="A0A7X0EB03"/>
<dbReference type="InterPro" id="IPR002716">
    <property type="entry name" value="PIN_dom"/>
</dbReference>
<reference evidence="2 3" key="1">
    <citation type="submission" date="2020-08" db="EMBL/GenBank/DDBJ databases">
        <title>Genomic Encyclopedia of Type Strains, Phase IV (KMG-IV): sequencing the most valuable type-strain genomes for metagenomic binning, comparative biology and taxonomic classification.</title>
        <authorList>
            <person name="Goeker M."/>
        </authorList>
    </citation>
    <scope>NUCLEOTIDE SEQUENCE [LARGE SCALE GENOMIC DNA]</scope>
    <source>
        <strain evidence="2 3">DSM 22198</strain>
    </source>
</reference>
<dbReference type="EMBL" id="JACIIZ010000002">
    <property type="protein sequence ID" value="MBB6250122.1"/>
    <property type="molecule type" value="Genomic_DNA"/>
</dbReference>
<accession>A0A7X0EB03</accession>
<evidence type="ECO:0000259" key="1">
    <source>
        <dbReference type="Pfam" id="PF01850"/>
    </source>
</evidence>
<gene>
    <name evidence="2" type="ORF">FHS74_000663</name>
</gene>
<dbReference type="Proteomes" id="UP000539175">
    <property type="component" value="Unassembled WGS sequence"/>
</dbReference>
<dbReference type="PANTHER" id="PTHR36173">
    <property type="entry name" value="RIBONUCLEASE VAPC16-RELATED"/>
    <property type="match status" value="1"/>
</dbReference>
<dbReference type="Pfam" id="PF01850">
    <property type="entry name" value="PIN"/>
    <property type="match status" value="1"/>
</dbReference>
<dbReference type="InterPro" id="IPR052919">
    <property type="entry name" value="TA_system_RNase"/>
</dbReference>
<evidence type="ECO:0000313" key="2">
    <source>
        <dbReference type="EMBL" id="MBB6250122.1"/>
    </source>
</evidence>
<dbReference type="InterPro" id="IPR029060">
    <property type="entry name" value="PIN-like_dom_sf"/>
</dbReference>
<dbReference type="SUPFAM" id="SSF88723">
    <property type="entry name" value="PIN domain-like"/>
    <property type="match status" value="1"/>
</dbReference>
<protein>
    <submittedName>
        <fullName evidence="2">PIN domain nuclease of toxin-antitoxin system</fullName>
    </submittedName>
</protein>
<dbReference type="CDD" id="cd09872">
    <property type="entry name" value="PIN_Sll0205-like"/>
    <property type="match status" value="1"/>
</dbReference>
<keyword evidence="3" id="KW-1185">Reference proteome</keyword>
<dbReference type="RefSeq" id="WP_184797444.1">
    <property type="nucleotide sequence ID" value="NZ_JACIIZ010000002.1"/>
</dbReference>
<organism evidence="2 3">
    <name type="scientific">Nitrospirillum iridis</name>
    <dbReference type="NCBI Taxonomy" id="765888"/>
    <lineage>
        <taxon>Bacteria</taxon>
        <taxon>Pseudomonadati</taxon>
        <taxon>Pseudomonadota</taxon>
        <taxon>Alphaproteobacteria</taxon>
        <taxon>Rhodospirillales</taxon>
        <taxon>Azospirillaceae</taxon>
        <taxon>Nitrospirillum</taxon>
    </lineage>
</organism>
<evidence type="ECO:0000313" key="3">
    <source>
        <dbReference type="Proteomes" id="UP000539175"/>
    </source>
</evidence>
<sequence>MRLLIDTHILLWWMTNDPALPALARAALQDRGSKVFVSAATIWEISIKTALGRLKFPLDRLDEDLALAGFSPLDITVAHAARAGMLPPHHQDPFDRMLVAQAQVEGLTIVSVDAMIRRYAVAVLGHDG</sequence>